<dbReference type="SUPFAM" id="SSF51430">
    <property type="entry name" value="NAD(P)-linked oxidoreductase"/>
    <property type="match status" value="1"/>
</dbReference>
<dbReference type="GO" id="GO:0016491">
    <property type="term" value="F:oxidoreductase activity"/>
    <property type="evidence" value="ECO:0007669"/>
    <property type="project" value="UniProtKB-KW"/>
</dbReference>
<evidence type="ECO:0000256" key="1">
    <source>
        <dbReference type="ARBA" id="ARBA00023002"/>
    </source>
</evidence>
<name>A0A6B0YVK3_9CHLR</name>
<dbReference type="AlphaFoldDB" id="A0A6B0YVK3"/>
<dbReference type="InterPro" id="IPR050523">
    <property type="entry name" value="AKR_Detox_Biosynth"/>
</dbReference>
<evidence type="ECO:0000259" key="2">
    <source>
        <dbReference type="Pfam" id="PF00248"/>
    </source>
</evidence>
<dbReference type="Pfam" id="PF00248">
    <property type="entry name" value="Aldo_ket_red"/>
    <property type="match status" value="1"/>
</dbReference>
<protein>
    <submittedName>
        <fullName evidence="3">Aldo/keto reductase</fullName>
    </submittedName>
</protein>
<gene>
    <name evidence="3" type="ORF">F4Y42_13355</name>
</gene>
<dbReference type="InterPro" id="IPR023210">
    <property type="entry name" value="NADP_OxRdtase_dom"/>
</dbReference>
<feature type="domain" description="NADP-dependent oxidoreductase" evidence="2">
    <location>
        <begin position="15"/>
        <end position="313"/>
    </location>
</feature>
<dbReference type="FunFam" id="3.20.20.100:FF:000004">
    <property type="entry name" value="Oxidoreductase, aldo/keto reductase"/>
    <property type="match status" value="1"/>
</dbReference>
<dbReference type="InterPro" id="IPR036812">
    <property type="entry name" value="NAD(P)_OxRdtase_dom_sf"/>
</dbReference>
<dbReference type="CDD" id="cd19081">
    <property type="entry name" value="AKR_AKR9C1"/>
    <property type="match status" value="1"/>
</dbReference>
<dbReference type="PANTHER" id="PTHR43364">
    <property type="entry name" value="NADH-SPECIFIC METHYLGLYOXAL REDUCTASE-RELATED"/>
    <property type="match status" value="1"/>
</dbReference>
<dbReference type="GO" id="GO:0005829">
    <property type="term" value="C:cytosol"/>
    <property type="evidence" value="ECO:0007669"/>
    <property type="project" value="UniProtKB-ARBA"/>
</dbReference>
<sequence length="318" mass="35111">MEYRRLGRTGLKVSPLCLGSMQFGWTADEGTSFAVMDAFAEAGGNFIDTADIYSRWVEGNEGGESETVIGRWLRSKGNRRQMIIATKVRGQMGPGPNDEGLSRRHILDACEASLRRLQTDTIDLYQAHYFDADVHIDESLEALDRLVQQGKVRYIGCSNYPAWRLMEALWTSDKHGLVRYDSFQPHYNLVHRAEFEQELADVCQTFGIGIIPYSPLAGGFLTGKYSSERPTDSVRSASVRQRYFNDAGWRVLKAVEVVAGELGATPAAVSLAWLLAQPGVTAPIIGANTVEQLNGSLNALDVELTADQMEALEVASAW</sequence>
<accession>A0A6B0YVK3</accession>
<proteinExistence type="predicted"/>
<keyword evidence="1" id="KW-0560">Oxidoreductase</keyword>
<evidence type="ECO:0000313" key="3">
    <source>
        <dbReference type="EMBL" id="MXY94421.1"/>
    </source>
</evidence>
<dbReference type="EMBL" id="VXRG01000109">
    <property type="protein sequence ID" value="MXY94421.1"/>
    <property type="molecule type" value="Genomic_DNA"/>
</dbReference>
<dbReference type="Gene3D" id="3.20.20.100">
    <property type="entry name" value="NADP-dependent oxidoreductase domain"/>
    <property type="match status" value="1"/>
</dbReference>
<organism evidence="3">
    <name type="scientific">Caldilineaceae bacterium SB0664_bin_27</name>
    <dbReference type="NCBI Taxonomy" id="2605260"/>
    <lineage>
        <taxon>Bacteria</taxon>
        <taxon>Bacillati</taxon>
        <taxon>Chloroflexota</taxon>
        <taxon>Caldilineae</taxon>
        <taxon>Caldilineales</taxon>
        <taxon>Caldilineaceae</taxon>
    </lineage>
</organism>
<dbReference type="PANTHER" id="PTHR43364:SF6">
    <property type="entry name" value="OXIDOREDUCTASE-RELATED"/>
    <property type="match status" value="1"/>
</dbReference>
<comment type="caution">
    <text evidence="3">The sequence shown here is derived from an EMBL/GenBank/DDBJ whole genome shotgun (WGS) entry which is preliminary data.</text>
</comment>
<reference evidence="3" key="1">
    <citation type="submission" date="2019-09" db="EMBL/GenBank/DDBJ databases">
        <title>Characterisation of the sponge microbiome using genome-centric metagenomics.</title>
        <authorList>
            <person name="Engelberts J.P."/>
            <person name="Robbins S.J."/>
            <person name="De Goeij J.M."/>
            <person name="Aranda M."/>
            <person name="Bell S.C."/>
            <person name="Webster N.S."/>
        </authorList>
    </citation>
    <scope>NUCLEOTIDE SEQUENCE</scope>
    <source>
        <strain evidence="3">SB0664_bin_27</strain>
    </source>
</reference>